<dbReference type="InterPro" id="IPR003833">
    <property type="entry name" value="CT_C_D"/>
</dbReference>
<dbReference type="AlphaFoldDB" id="A0A1Y0IJL5"/>
<protein>
    <submittedName>
        <fullName evidence="5">Kinase inhibitor</fullName>
    </submittedName>
</protein>
<reference evidence="6" key="1">
    <citation type="submission" date="2017-05" db="EMBL/GenBank/DDBJ databases">
        <authorList>
            <person name="Sung H."/>
        </authorList>
    </citation>
    <scope>NUCLEOTIDE SEQUENCE [LARGE SCALE GENOMIC DNA]</scope>
    <source>
        <strain evidence="6">AR23208</strain>
    </source>
</reference>
<name>A0A1Y0IJL5_9BACL</name>
<dbReference type="OrthoDB" id="9778567at2"/>
<dbReference type="Pfam" id="PF02682">
    <property type="entry name" value="CT_C_D"/>
    <property type="match status" value="1"/>
</dbReference>
<organism evidence="5 6">
    <name type="scientific">Tumebacillus avium</name>
    <dbReference type="NCBI Taxonomy" id="1903704"/>
    <lineage>
        <taxon>Bacteria</taxon>
        <taxon>Bacillati</taxon>
        <taxon>Bacillota</taxon>
        <taxon>Bacilli</taxon>
        <taxon>Bacillales</taxon>
        <taxon>Alicyclobacillaceae</taxon>
        <taxon>Tumebacillus</taxon>
    </lineage>
</organism>
<dbReference type="InterPro" id="IPR010016">
    <property type="entry name" value="PxpB"/>
</dbReference>
<dbReference type="PANTHER" id="PTHR34698:SF2">
    <property type="entry name" value="5-OXOPROLINASE SUBUNIT B"/>
    <property type="match status" value="1"/>
</dbReference>
<keyword evidence="3" id="KW-0067">ATP-binding</keyword>
<dbReference type="Proteomes" id="UP000195437">
    <property type="component" value="Chromosome"/>
</dbReference>
<dbReference type="EMBL" id="CP021434">
    <property type="protein sequence ID" value="ARU60668.1"/>
    <property type="molecule type" value="Genomic_DNA"/>
</dbReference>
<dbReference type="SMART" id="SM00796">
    <property type="entry name" value="AHS1"/>
    <property type="match status" value="1"/>
</dbReference>
<keyword evidence="1" id="KW-0547">Nucleotide-binding</keyword>
<dbReference type="GO" id="GO:0005524">
    <property type="term" value="F:ATP binding"/>
    <property type="evidence" value="ECO:0007669"/>
    <property type="project" value="UniProtKB-KW"/>
</dbReference>
<gene>
    <name evidence="5" type="ORF">CBW65_05905</name>
</gene>
<dbReference type="SUPFAM" id="SSF50891">
    <property type="entry name" value="Cyclophilin-like"/>
    <property type="match status" value="1"/>
</dbReference>
<dbReference type="Gene3D" id="2.40.100.10">
    <property type="entry name" value="Cyclophilin-like"/>
    <property type="match status" value="1"/>
</dbReference>
<accession>A0A1Y0IJL5</accession>
<evidence type="ECO:0000256" key="2">
    <source>
        <dbReference type="ARBA" id="ARBA00022801"/>
    </source>
</evidence>
<feature type="domain" description="Carboxyltransferase" evidence="4">
    <location>
        <begin position="5"/>
        <end position="208"/>
    </location>
</feature>
<dbReference type="InterPro" id="IPR029000">
    <property type="entry name" value="Cyclophilin-like_dom_sf"/>
</dbReference>
<dbReference type="NCBIfam" id="TIGR00370">
    <property type="entry name" value="5-oxoprolinase subunit PxpB"/>
    <property type="match status" value="1"/>
</dbReference>
<evidence type="ECO:0000313" key="6">
    <source>
        <dbReference type="Proteomes" id="UP000195437"/>
    </source>
</evidence>
<keyword evidence="2" id="KW-0378">Hydrolase</keyword>
<dbReference type="Gene3D" id="3.30.1360.40">
    <property type="match status" value="1"/>
</dbReference>
<dbReference type="GO" id="GO:0016787">
    <property type="term" value="F:hydrolase activity"/>
    <property type="evidence" value="ECO:0007669"/>
    <property type="project" value="UniProtKB-KW"/>
</dbReference>
<dbReference type="RefSeq" id="WP_087456058.1">
    <property type="nucleotide sequence ID" value="NZ_CP021434.1"/>
</dbReference>
<dbReference type="SUPFAM" id="SSF160467">
    <property type="entry name" value="PH0987 N-terminal domain-like"/>
    <property type="match status" value="1"/>
</dbReference>
<evidence type="ECO:0000256" key="1">
    <source>
        <dbReference type="ARBA" id="ARBA00022741"/>
    </source>
</evidence>
<evidence type="ECO:0000259" key="4">
    <source>
        <dbReference type="SMART" id="SM00796"/>
    </source>
</evidence>
<dbReference type="KEGG" id="tum:CBW65_05905"/>
<proteinExistence type="predicted"/>
<sequence length="232" mass="24887">MGFRYELFPLGDAAVVVKLGDGIDSATHQRVQVLTRSLEARAFSWLVEVVPAFASVTVYYNPVVLNGGYDQVCVLIEDVLGSLPADVAFAPKVVEIPVCYGGEMGPDLGFVAAHNGLTEKEVVAIHTSGEYLVYMIGFAPGFPYLGGLSEKVAAPRRATPRLAIPAGSVGIAGKQTGVYPLETPGGWQLIGRTPMPLFRPEREVPSVLQAGDVVRFRAVSHEEFAAWEVDGR</sequence>
<evidence type="ECO:0000256" key="3">
    <source>
        <dbReference type="ARBA" id="ARBA00022840"/>
    </source>
</evidence>
<dbReference type="PANTHER" id="PTHR34698">
    <property type="entry name" value="5-OXOPROLINASE SUBUNIT B"/>
    <property type="match status" value="1"/>
</dbReference>
<evidence type="ECO:0000313" key="5">
    <source>
        <dbReference type="EMBL" id="ARU60668.1"/>
    </source>
</evidence>
<keyword evidence="6" id="KW-1185">Reference proteome</keyword>